<feature type="repeat" description="WD" evidence="8">
    <location>
        <begin position="131"/>
        <end position="173"/>
    </location>
</feature>
<feature type="compositionally biased region" description="Basic and acidic residues" evidence="9">
    <location>
        <begin position="30"/>
        <end position="43"/>
    </location>
</feature>
<dbReference type="PROSITE" id="PS50082">
    <property type="entry name" value="WD_REPEATS_2"/>
    <property type="match status" value="2"/>
</dbReference>
<name>A0AAD5HJF4_UMBRA</name>
<feature type="region of interest" description="Disordered" evidence="9">
    <location>
        <begin position="1"/>
        <end position="43"/>
    </location>
</feature>
<gene>
    <name evidence="11" type="ORF">K450DRAFT_217571</name>
</gene>
<evidence type="ECO:0000256" key="9">
    <source>
        <dbReference type="SAM" id="MobiDB-lite"/>
    </source>
</evidence>
<dbReference type="PANTHER" id="PTHR44215:SF1">
    <property type="entry name" value="WD REPEAT-CONTAINING PROTEIN 75"/>
    <property type="match status" value="1"/>
</dbReference>
<keyword evidence="2" id="KW-0690">Ribosome biogenesis</keyword>
<evidence type="ECO:0000313" key="12">
    <source>
        <dbReference type="Proteomes" id="UP001206595"/>
    </source>
</evidence>
<dbReference type="GO" id="GO:0032040">
    <property type="term" value="C:small-subunit processome"/>
    <property type="evidence" value="ECO:0007669"/>
    <property type="project" value="InterPro"/>
</dbReference>
<dbReference type="SMART" id="SM00320">
    <property type="entry name" value="WD40"/>
    <property type="match status" value="7"/>
</dbReference>
<keyword evidence="5" id="KW-0677">Repeat</keyword>
<keyword evidence="3" id="KW-0698">rRNA processing</keyword>
<reference evidence="11" key="2">
    <citation type="journal article" date="2022" name="Proc. Natl. Acad. Sci. U.S.A.">
        <title>Diploid-dominant life cycles characterize the early evolution of Fungi.</title>
        <authorList>
            <person name="Amses K.R."/>
            <person name="Simmons D.R."/>
            <person name="Longcore J.E."/>
            <person name="Mondo S.J."/>
            <person name="Seto K."/>
            <person name="Jeronimo G.H."/>
            <person name="Bonds A.E."/>
            <person name="Quandt C.A."/>
            <person name="Davis W.J."/>
            <person name="Chang Y."/>
            <person name="Federici B.A."/>
            <person name="Kuo A."/>
            <person name="LaButti K."/>
            <person name="Pangilinan J."/>
            <person name="Andreopoulos W."/>
            <person name="Tritt A."/>
            <person name="Riley R."/>
            <person name="Hundley H."/>
            <person name="Johnson J."/>
            <person name="Lipzen A."/>
            <person name="Barry K."/>
            <person name="Lang B.F."/>
            <person name="Cuomo C.A."/>
            <person name="Buchler N.E."/>
            <person name="Grigoriev I.V."/>
            <person name="Spatafora J.W."/>
            <person name="Stajich J.E."/>
            <person name="James T.Y."/>
        </authorList>
    </citation>
    <scope>NUCLEOTIDE SEQUENCE</scope>
    <source>
        <strain evidence="11">AG</strain>
    </source>
</reference>
<comment type="subcellular location">
    <subcellularLocation>
        <location evidence="1">Nucleus</location>
        <location evidence="1">Nucleolus</location>
    </subcellularLocation>
</comment>
<dbReference type="GO" id="GO:0003723">
    <property type="term" value="F:RNA binding"/>
    <property type="evidence" value="ECO:0007669"/>
    <property type="project" value="InterPro"/>
</dbReference>
<reference evidence="11" key="1">
    <citation type="submission" date="2021-06" db="EMBL/GenBank/DDBJ databases">
        <authorList>
            <consortium name="DOE Joint Genome Institute"/>
            <person name="Mondo S.J."/>
            <person name="Amses K.R."/>
            <person name="Simmons D.R."/>
            <person name="Longcore J.E."/>
            <person name="Seto K."/>
            <person name="Alves G.H."/>
            <person name="Bonds A.E."/>
            <person name="Quandt C.A."/>
            <person name="Davis W.J."/>
            <person name="Chang Y."/>
            <person name="Letcher P.M."/>
            <person name="Powell M.J."/>
            <person name="Kuo A."/>
            <person name="Labutti K."/>
            <person name="Pangilinan J."/>
            <person name="Andreopoulos W."/>
            <person name="Tritt A."/>
            <person name="Riley R."/>
            <person name="Hundley H."/>
            <person name="Johnson J."/>
            <person name="Lipzen A."/>
            <person name="Barry K."/>
            <person name="Berbee M.L."/>
            <person name="Buchler N.E."/>
            <person name="Grigoriev I.V."/>
            <person name="Spatafora J.W."/>
            <person name="Stajich J.E."/>
            <person name="James T.Y."/>
        </authorList>
    </citation>
    <scope>NUCLEOTIDE SEQUENCE</scope>
    <source>
        <strain evidence="11">AG</strain>
    </source>
</reference>
<dbReference type="EMBL" id="MU620892">
    <property type="protein sequence ID" value="KAI8584701.1"/>
    <property type="molecule type" value="Genomic_DNA"/>
</dbReference>
<dbReference type="GO" id="GO:2000234">
    <property type="term" value="P:positive regulation of rRNA processing"/>
    <property type="evidence" value="ECO:0007669"/>
    <property type="project" value="TreeGrafter"/>
</dbReference>
<evidence type="ECO:0000259" key="10">
    <source>
        <dbReference type="Pfam" id="PF23769"/>
    </source>
</evidence>
<proteinExistence type="predicted"/>
<dbReference type="RefSeq" id="XP_051449705.1">
    <property type="nucleotide sequence ID" value="XM_051585067.1"/>
</dbReference>
<dbReference type="InterPro" id="IPR036322">
    <property type="entry name" value="WD40_repeat_dom_sf"/>
</dbReference>
<evidence type="ECO:0000256" key="5">
    <source>
        <dbReference type="ARBA" id="ARBA00022737"/>
    </source>
</evidence>
<organism evidence="11 12">
    <name type="scientific">Umbelopsis ramanniana AG</name>
    <dbReference type="NCBI Taxonomy" id="1314678"/>
    <lineage>
        <taxon>Eukaryota</taxon>
        <taxon>Fungi</taxon>
        <taxon>Fungi incertae sedis</taxon>
        <taxon>Mucoromycota</taxon>
        <taxon>Mucoromycotina</taxon>
        <taxon>Umbelopsidomycetes</taxon>
        <taxon>Umbelopsidales</taxon>
        <taxon>Umbelopsidaceae</taxon>
        <taxon>Umbelopsis</taxon>
    </lineage>
</organism>
<keyword evidence="12" id="KW-1185">Reference proteome</keyword>
<feature type="domain" description="WD repeat-containing protein 75 second beta-propeller" evidence="10">
    <location>
        <begin position="422"/>
        <end position="719"/>
    </location>
</feature>
<dbReference type="PROSITE" id="PS50294">
    <property type="entry name" value="WD_REPEATS_REGION"/>
    <property type="match status" value="1"/>
</dbReference>
<feature type="region of interest" description="Disordered" evidence="9">
    <location>
        <begin position="853"/>
        <end position="883"/>
    </location>
</feature>
<dbReference type="InterPro" id="IPR053826">
    <property type="entry name" value="WDR75"/>
</dbReference>
<evidence type="ECO:0000256" key="8">
    <source>
        <dbReference type="PROSITE-ProRule" id="PRU00221"/>
    </source>
</evidence>
<protein>
    <recommendedName>
        <fullName evidence="10">WD repeat-containing protein 75 second beta-propeller domain-containing protein</fullName>
    </recommendedName>
</protein>
<dbReference type="AlphaFoldDB" id="A0AAD5HJF4"/>
<dbReference type="InterPro" id="IPR015943">
    <property type="entry name" value="WD40/YVTN_repeat-like_dom_sf"/>
</dbReference>
<evidence type="ECO:0000256" key="7">
    <source>
        <dbReference type="ARBA" id="ARBA00023242"/>
    </source>
</evidence>
<keyword evidence="7" id="KW-0539">Nucleus</keyword>
<dbReference type="GO" id="GO:0006364">
    <property type="term" value="P:rRNA processing"/>
    <property type="evidence" value="ECO:0007669"/>
    <property type="project" value="UniProtKB-KW"/>
</dbReference>
<feature type="compositionally biased region" description="Low complexity" evidence="9">
    <location>
        <begin position="1"/>
        <end position="10"/>
    </location>
</feature>
<evidence type="ECO:0000256" key="6">
    <source>
        <dbReference type="ARBA" id="ARBA00023163"/>
    </source>
</evidence>
<keyword evidence="6" id="KW-0804">Transcription</keyword>
<evidence type="ECO:0000256" key="2">
    <source>
        <dbReference type="ARBA" id="ARBA00022517"/>
    </source>
</evidence>
<dbReference type="Pfam" id="PF23769">
    <property type="entry name" value="Beta-prop_WDR75_2nd"/>
    <property type="match status" value="1"/>
</dbReference>
<dbReference type="PANTHER" id="PTHR44215">
    <property type="entry name" value="WD REPEAT-CONTAINING PROTEIN 75"/>
    <property type="match status" value="1"/>
</dbReference>
<dbReference type="GeneID" id="75910417"/>
<evidence type="ECO:0000256" key="3">
    <source>
        <dbReference type="ARBA" id="ARBA00022552"/>
    </source>
</evidence>
<dbReference type="Proteomes" id="UP001206595">
    <property type="component" value="Unassembled WGS sequence"/>
</dbReference>
<dbReference type="InterPro" id="IPR011047">
    <property type="entry name" value="Quinoprotein_ADH-like_sf"/>
</dbReference>
<dbReference type="Gene3D" id="2.130.10.10">
    <property type="entry name" value="YVTN repeat-like/Quinoprotein amine dehydrogenase"/>
    <property type="match status" value="3"/>
</dbReference>
<feature type="region of interest" description="Disordered" evidence="9">
    <location>
        <begin position="803"/>
        <end position="828"/>
    </location>
</feature>
<dbReference type="Pfam" id="PF23869">
    <property type="entry name" value="Beta-prop_WDR75_1st"/>
    <property type="match status" value="1"/>
</dbReference>
<accession>A0AAD5HJF4</accession>
<dbReference type="SUPFAM" id="SSF50998">
    <property type="entry name" value="Quinoprotein alcohol dehydrogenase-like"/>
    <property type="match status" value="1"/>
</dbReference>
<dbReference type="SUPFAM" id="SSF50978">
    <property type="entry name" value="WD40 repeat-like"/>
    <property type="match status" value="1"/>
</dbReference>
<evidence type="ECO:0000256" key="1">
    <source>
        <dbReference type="ARBA" id="ARBA00004604"/>
    </source>
</evidence>
<evidence type="ECO:0000256" key="4">
    <source>
        <dbReference type="ARBA" id="ARBA00022574"/>
    </source>
</evidence>
<sequence>MVSKNSASAVKKSKVSDRSANTTAEITPLESEKKRKDSHIQKKDKALAVANHITKPNGVEKTVTVSENTVNKSEKASSLHQTKALAGVLSRFPIVFTKDSKYFFCCVSNTIKIYNVTSGEVVKTLSTSALQGGHRDTVTALCLNPKNPLQLYSASLDGTIKLWDYNDNILLKTHQVNLPIENMVISPQHPENAYIVTRRSGSNPETKGKTAVYRYAFQKSNQPDGLTRITKSKDSSVIAVSADGRFLATASRYRISIWEITNDKEVSKEDVRTYTSPELVTCLAFSPTEPCLAIGDEAGKITLYYCFTPETEKTPVTALMHWHHRPLNTLSFTADGVYLLSGGEEPVLVMWQLETGHKQFLPRVGGEIKSITISPNQSLYALSEADNSIRIINAVSQQIVRIIQGLQYAQVASNTYPLYTGLVIEPRNHHVVMNGVPGNIQFYNPYLDSHVLDLEVAPITRISRPDENELIFSLVRHVAFMDDGSWMATIDSRDDNVTTPELYLKFWAWDPDAQSYILKTRVDYPHSADITSLSFRHGSDSDVLMAITASADKTFKIWHLTNDLGRHHASSEASWACRSVGFYRDNTPTVTSFSQDGSMLAVAFGQVLTIWDPIANNIQGTLALPPQQCHIQRLAFLGSTPFIAVVTKSHLYVWNLLTCTVWWSYNMSIDHLAVDQQTGVFAVVCNAQDSKESRFIVFEPTSPVPKFVHTASEICKAIAWIPVENHEVSNSLLSSNIVYLNQNCDLQVLHASGDDLEVEQELEGAKLLKGNTERSFFADIFGKSNKSAEDRRWDQQRVETAEALRQEAASAPRSRATARTKQGSESTFLDAPSHVIQSVDSIFELFMDSIMPKRPDAEDRDAEMDETDEVETASHTESEAGTTFDMMAAAVPLSVQEADQDIELVPVFDSLNEFFTKTAGLVEH</sequence>
<dbReference type="InterPro" id="IPR057644">
    <property type="entry name" value="Beta-prop_WDR75_2nd"/>
</dbReference>
<dbReference type="GO" id="GO:0045943">
    <property type="term" value="P:positive regulation of transcription by RNA polymerase I"/>
    <property type="evidence" value="ECO:0007669"/>
    <property type="project" value="InterPro"/>
</dbReference>
<evidence type="ECO:0000313" key="11">
    <source>
        <dbReference type="EMBL" id="KAI8584701.1"/>
    </source>
</evidence>
<feature type="compositionally biased region" description="Acidic residues" evidence="9">
    <location>
        <begin position="858"/>
        <end position="871"/>
    </location>
</feature>
<keyword evidence="4 8" id="KW-0853">WD repeat</keyword>
<dbReference type="InterPro" id="IPR001680">
    <property type="entry name" value="WD40_rpt"/>
</dbReference>
<comment type="caution">
    <text evidence="11">The sequence shown here is derived from an EMBL/GenBank/DDBJ whole genome shotgun (WGS) entry which is preliminary data.</text>
</comment>
<feature type="compositionally biased region" description="Low complexity" evidence="9">
    <location>
        <begin position="808"/>
        <end position="820"/>
    </location>
</feature>
<feature type="repeat" description="WD" evidence="8">
    <location>
        <begin position="320"/>
        <end position="361"/>
    </location>
</feature>